<protein>
    <submittedName>
        <fullName evidence="2">Transcription factor Sox-6</fullName>
    </submittedName>
</protein>
<feature type="region of interest" description="Disordered" evidence="1">
    <location>
        <begin position="382"/>
        <end position="403"/>
    </location>
</feature>
<evidence type="ECO:0000313" key="2">
    <source>
        <dbReference type="EMBL" id="GIY82599.1"/>
    </source>
</evidence>
<evidence type="ECO:0000313" key="3">
    <source>
        <dbReference type="Proteomes" id="UP001054837"/>
    </source>
</evidence>
<feature type="region of interest" description="Disordered" evidence="1">
    <location>
        <begin position="141"/>
        <end position="185"/>
    </location>
</feature>
<gene>
    <name evidence="2" type="primary">sox6_1</name>
    <name evidence="2" type="ORF">CDAR_622891</name>
</gene>
<comment type="caution">
    <text evidence="2">The sequence shown here is derived from an EMBL/GenBank/DDBJ whole genome shotgun (WGS) entry which is preliminary data.</text>
</comment>
<feature type="region of interest" description="Disordered" evidence="1">
    <location>
        <begin position="217"/>
        <end position="351"/>
    </location>
</feature>
<dbReference type="EMBL" id="BPLQ01014726">
    <property type="protein sequence ID" value="GIY82599.1"/>
    <property type="molecule type" value="Genomic_DNA"/>
</dbReference>
<name>A0AAV4WK61_9ARAC</name>
<dbReference type="AlphaFoldDB" id="A0AAV4WK61"/>
<dbReference type="Proteomes" id="UP001054837">
    <property type="component" value="Unassembled WGS sequence"/>
</dbReference>
<sequence length="485" mass="52739">MLRGKPKSKYCPAFPAVLRPGVVFVVTSLCVRHLTETPIDKNDVTYLKVAVFYKVANLDISNTSVGVCKTIKPAFIPFNIKSSLFSSLFSHCFLTSAEQQVVILLASNKAIVGDPLIVFFGVFLAEECALWELLCLGRMSSKRKSPPTKFTPDDLSNGLHTHRTPSDALDPHNPHPFTTPPIPEVEENPLNLQQVLFGSNNRLTNEVTFEDDEEENFLDNMTSSPGASDSCSPYPSRLADQDSDSATSDPEGRCDVGALGNSGASSAFAHTSRKQRLLQSVTDSSGKALHHPAESDSDSDAGCYSGSECGLSSNMEQRLSSPGQSRTMEPVPSPGSSHHSDVGSGRPVNRRSMDDVVKKLTSKMHTSASLNDTVSGLRLSEFDTETSNRKQTNGDNSDGRPAGRVLVENDDLKVTLSNTMSISDKQKILSDLIDELQKVKASLDQKELPSGWKPSYSSFPGGDAEEVISKVHGEYERFAAHEHSW</sequence>
<feature type="compositionally biased region" description="Polar residues" evidence="1">
    <location>
        <begin position="219"/>
        <end position="233"/>
    </location>
</feature>
<organism evidence="2 3">
    <name type="scientific">Caerostris darwini</name>
    <dbReference type="NCBI Taxonomy" id="1538125"/>
    <lineage>
        <taxon>Eukaryota</taxon>
        <taxon>Metazoa</taxon>
        <taxon>Ecdysozoa</taxon>
        <taxon>Arthropoda</taxon>
        <taxon>Chelicerata</taxon>
        <taxon>Arachnida</taxon>
        <taxon>Araneae</taxon>
        <taxon>Araneomorphae</taxon>
        <taxon>Entelegynae</taxon>
        <taxon>Araneoidea</taxon>
        <taxon>Araneidae</taxon>
        <taxon>Caerostris</taxon>
    </lineage>
</organism>
<accession>A0AAV4WK61</accession>
<evidence type="ECO:0000256" key="1">
    <source>
        <dbReference type="SAM" id="MobiDB-lite"/>
    </source>
</evidence>
<proteinExistence type="predicted"/>
<keyword evidence="3" id="KW-1185">Reference proteome</keyword>
<feature type="compositionally biased region" description="Polar residues" evidence="1">
    <location>
        <begin position="310"/>
        <end position="327"/>
    </location>
</feature>
<reference evidence="2 3" key="1">
    <citation type="submission" date="2021-06" db="EMBL/GenBank/DDBJ databases">
        <title>Caerostris darwini draft genome.</title>
        <authorList>
            <person name="Kono N."/>
            <person name="Arakawa K."/>
        </authorList>
    </citation>
    <scope>NUCLEOTIDE SEQUENCE [LARGE SCALE GENOMIC DNA]</scope>
</reference>